<evidence type="ECO:0000313" key="6">
    <source>
        <dbReference type="EMBL" id="GAA98924.1"/>
    </source>
</evidence>
<proteinExistence type="predicted"/>
<evidence type="ECO:0000313" key="7">
    <source>
        <dbReference type="Proteomes" id="UP000009131"/>
    </source>
</evidence>
<dbReference type="STRING" id="764103.G7E7W4"/>
<comment type="caution">
    <text evidence="6">The sequence shown here is derived from an EMBL/GenBank/DDBJ whole genome shotgun (WGS) entry which is preliminary data.</text>
</comment>
<feature type="chain" id="PRO_5009955825" evidence="5">
    <location>
        <begin position="20"/>
        <end position="500"/>
    </location>
</feature>
<dbReference type="RefSeq" id="XP_014567085.1">
    <property type="nucleotide sequence ID" value="XM_014711599.1"/>
</dbReference>
<evidence type="ECO:0000256" key="1">
    <source>
        <dbReference type="ARBA" id="ARBA00022692"/>
    </source>
</evidence>
<evidence type="ECO:0000256" key="2">
    <source>
        <dbReference type="ARBA" id="ARBA00022989"/>
    </source>
</evidence>
<sequence>MTSAAVCLLVCAGYGCLRASALDGQGHRCEWASDASRLPGGRVACQEYYVAEAESVCCCNHDRGLDHLFCVAPGSMLLLLRRRRAPWQDRSGRCQPKTKKIGQGMADGGESADAKRKRTAEERRQKILSRGTDRLNKITTTARGEEEAKKLYRSHQPLHASAPPRQTGSANDDPADIDLSATDAAARQRLQGQQAQRMRDMFGGPSGGPRPPSAALMAESDDELSGPEAARWDPASTAFGPRSMASPLNAPNPDKPFDMASLLANMGGGDGSANAETMPPFLAQMLQGMGAQSNEVPLQVVSPKTWPERLFPVVHIASMVLLAGYAILIIEPGNRWTTFGGSISGGLRVQWEGWRSLATRSPAKTPDGLAAQVWSGGSWIAAVPMLYMFVVVELLLQTTRLLLFKARPKVSGLLSMALPYIPAPYNAYILTSLRYWSLLSTLLDDLSVLIVSLGSMVILAELRHRGGWASLNDALEDTVSQAKQDLYRGAESYLPGRAEL</sequence>
<accession>G7E7W4</accession>
<dbReference type="HOGENOM" id="CLU_545233_0_0_1"/>
<dbReference type="EMBL" id="BABT02000165">
    <property type="protein sequence ID" value="GAA98924.1"/>
    <property type="molecule type" value="Genomic_DNA"/>
</dbReference>
<keyword evidence="7" id="KW-1185">Reference proteome</keyword>
<feature type="compositionally biased region" description="Basic and acidic residues" evidence="4">
    <location>
        <begin position="119"/>
        <end position="136"/>
    </location>
</feature>
<gene>
    <name evidence="6" type="primary">Mo05612</name>
    <name evidence="6" type="ORF">E5Q_05612</name>
</gene>
<reference evidence="6 7" key="1">
    <citation type="journal article" date="2011" name="J. Gen. Appl. Microbiol.">
        <title>Draft genome sequencing of the enigmatic basidiomycete Mixia osmundae.</title>
        <authorList>
            <person name="Nishida H."/>
            <person name="Nagatsuka Y."/>
            <person name="Sugiyama J."/>
        </authorList>
    </citation>
    <scope>NUCLEOTIDE SEQUENCE [LARGE SCALE GENOMIC DNA]</scope>
    <source>
        <strain evidence="7">CBS 9802 / IAM 14324 / JCM 22182 / KY 12970</strain>
    </source>
</reference>
<dbReference type="InParanoid" id="G7E7W4"/>
<dbReference type="PANTHER" id="PTHR28263">
    <property type="entry name" value="GOLGI TO ER TRAFFIC PROTEIN 2"/>
    <property type="match status" value="1"/>
</dbReference>
<keyword evidence="2" id="KW-1133">Transmembrane helix</keyword>
<dbReference type="Proteomes" id="UP000009131">
    <property type="component" value="Unassembled WGS sequence"/>
</dbReference>
<evidence type="ECO:0000256" key="4">
    <source>
        <dbReference type="SAM" id="MobiDB-lite"/>
    </source>
</evidence>
<feature type="region of interest" description="Disordered" evidence="4">
    <location>
        <begin position="89"/>
        <end position="253"/>
    </location>
</feature>
<dbReference type="eggNOG" id="ENOG502S7Q0">
    <property type="taxonomic scope" value="Eukaryota"/>
</dbReference>
<keyword evidence="1" id="KW-0812">Transmembrane</keyword>
<dbReference type="GO" id="GO:0006890">
    <property type="term" value="P:retrograde vesicle-mediated transport, Golgi to endoplasmic reticulum"/>
    <property type="evidence" value="ECO:0007669"/>
    <property type="project" value="TreeGrafter"/>
</dbReference>
<name>G7E7W4_MIXOS</name>
<reference evidence="6 7" key="2">
    <citation type="journal article" date="2012" name="Open Biol.">
        <title>Characteristics of nucleosomes and linker DNA regions on the genome of the basidiomycete Mixia osmundae revealed by mono- and dinucleosome mapping.</title>
        <authorList>
            <person name="Nishida H."/>
            <person name="Kondo S."/>
            <person name="Matsumoto T."/>
            <person name="Suzuki Y."/>
            <person name="Yoshikawa H."/>
            <person name="Taylor T.D."/>
            <person name="Sugiyama J."/>
        </authorList>
    </citation>
    <scope>NUCLEOTIDE SEQUENCE [LARGE SCALE GENOMIC DNA]</scope>
    <source>
        <strain evidence="7">CBS 9802 / IAM 14324 / JCM 22182 / KY 12970</strain>
    </source>
</reference>
<dbReference type="OrthoDB" id="5393181at2759"/>
<feature type="compositionally biased region" description="Low complexity" evidence="4">
    <location>
        <begin position="184"/>
        <end position="196"/>
    </location>
</feature>
<protein>
    <submittedName>
        <fullName evidence="6">Uncharacterized protein</fullName>
    </submittedName>
</protein>
<evidence type="ECO:0000256" key="5">
    <source>
        <dbReference type="SAM" id="SignalP"/>
    </source>
</evidence>
<dbReference type="AlphaFoldDB" id="G7E7W4"/>
<dbReference type="PANTHER" id="PTHR28263:SF1">
    <property type="entry name" value="GOLGI TO ER TRAFFIC PROTEIN 2"/>
    <property type="match status" value="1"/>
</dbReference>
<keyword evidence="5" id="KW-0732">Signal</keyword>
<dbReference type="InterPro" id="IPR028143">
    <property type="entry name" value="Get2/sif1"/>
</dbReference>
<evidence type="ECO:0000256" key="3">
    <source>
        <dbReference type="ARBA" id="ARBA00023136"/>
    </source>
</evidence>
<keyword evidence="3" id="KW-0472">Membrane</keyword>
<organism evidence="6 7">
    <name type="scientific">Mixia osmundae (strain CBS 9802 / IAM 14324 / JCM 22182 / KY 12970)</name>
    <dbReference type="NCBI Taxonomy" id="764103"/>
    <lineage>
        <taxon>Eukaryota</taxon>
        <taxon>Fungi</taxon>
        <taxon>Dikarya</taxon>
        <taxon>Basidiomycota</taxon>
        <taxon>Pucciniomycotina</taxon>
        <taxon>Mixiomycetes</taxon>
        <taxon>Mixiales</taxon>
        <taxon>Mixiaceae</taxon>
        <taxon>Mixia</taxon>
    </lineage>
</organism>
<feature type="signal peptide" evidence="5">
    <location>
        <begin position="1"/>
        <end position="19"/>
    </location>
</feature>